<dbReference type="AlphaFoldDB" id="A0A5N5GIJ0"/>
<reference evidence="1 2" key="1">
    <citation type="submission" date="2019-09" db="EMBL/GenBank/DDBJ databases">
        <authorList>
            <person name="Ou C."/>
        </authorList>
    </citation>
    <scope>NUCLEOTIDE SEQUENCE [LARGE SCALE GENOMIC DNA]</scope>
    <source>
        <strain evidence="1">S2</strain>
        <tissue evidence="1">Leaf</tissue>
    </source>
</reference>
<name>A0A5N5GIJ0_9ROSA</name>
<keyword evidence="1" id="KW-0808">Transferase</keyword>
<reference evidence="1 2" key="3">
    <citation type="submission" date="2019-11" db="EMBL/GenBank/DDBJ databases">
        <title>A de novo genome assembly of a pear dwarfing rootstock.</title>
        <authorList>
            <person name="Wang F."/>
            <person name="Wang J."/>
            <person name="Li S."/>
            <person name="Zhang Y."/>
            <person name="Fang M."/>
            <person name="Ma L."/>
            <person name="Zhao Y."/>
            <person name="Jiang S."/>
        </authorList>
    </citation>
    <scope>NUCLEOTIDE SEQUENCE [LARGE SCALE GENOMIC DNA]</scope>
    <source>
        <strain evidence="1">S2</strain>
        <tissue evidence="1">Leaf</tissue>
    </source>
</reference>
<comment type="caution">
    <text evidence="1">The sequence shown here is derived from an EMBL/GenBank/DDBJ whole genome shotgun (WGS) entry which is preliminary data.</text>
</comment>
<organism evidence="1 2">
    <name type="scientific">Pyrus ussuriensis x Pyrus communis</name>
    <dbReference type="NCBI Taxonomy" id="2448454"/>
    <lineage>
        <taxon>Eukaryota</taxon>
        <taxon>Viridiplantae</taxon>
        <taxon>Streptophyta</taxon>
        <taxon>Embryophyta</taxon>
        <taxon>Tracheophyta</taxon>
        <taxon>Spermatophyta</taxon>
        <taxon>Magnoliopsida</taxon>
        <taxon>eudicotyledons</taxon>
        <taxon>Gunneridae</taxon>
        <taxon>Pentapetalae</taxon>
        <taxon>rosids</taxon>
        <taxon>fabids</taxon>
        <taxon>Rosales</taxon>
        <taxon>Rosaceae</taxon>
        <taxon>Amygdaloideae</taxon>
        <taxon>Maleae</taxon>
        <taxon>Pyrus</taxon>
    </lineage>
</organism>
<keyword evidence="1" id="KW-0418">Kinase</keyword>
<dbReference type="GO" id="GO:0016301">
    <property type="term" value="F:kinase activity"/>
    <property type="evidence" value="ECO:0007669"/>
    <property type="project" value="UniProtKB-KW"/>
</dbReference>
<keyword evidence="1" id="KW-0430">Lectin</keyword>
<dbReference type="EMBL" id="SMOL01000402">
    <property type="protein sequence ID" value="KAB2615345.1"/>
    <property type="molecule type" value="Genomic_DNA"/>
</dbReference>
<gene>
    <name evidence="1" type="ORF">D8674_021933</name>
</gene>
<proteinExistence type="predicted"/>
<evidence type="ECO:0000313" key="2">
    <source>
        <dbReference type="Proteomes" id="UP000327157"/>
    </source>
</evidence>
<keyword evidence="1" id="KW-0675">Receptor</keyword>
<dbReference type="GO" id="GO:0030246">
    <property type="term" value="F:carbohydrate binding"/>
    <property type="evidence" value="ECO:0007669"/>
    <property type="project" value="UniProtKB-KW"/>
</dbReference>
<accession>A0A5N5GIJ0</accession>
<protein>
    <submittedName>
        <fullName evidence="1">L-type lectin-domain containing receptor kinase S.5</fullName>
    </submittedName>
</protein>
<reference evidence="2" key="2">
    <citation type="submission" date="2019-10" db="EMBL/GenBank/DDBJ databases">
        <title>A de novo genome assembly of a pear dwarfing rootstock.</title>
        <authorList>
            <person name="Wang F."/>
            <person name="Wang J."/>
            <person name="Li S."/>
            <person name="Zhang Y."/>
            <person name="Fang M."/>
            <person name="Ma L."/>
            <person name="Zhao Y."/>
            <person name="Jiang S."/>
        </authorList>
    </citation>
    <scope>NUCLEOTIDE SEQUENCE [LARGE SCALE GENOMIC DNA]</scope>
</reference>
<keyword evidence="2" id="KW-1185">Reference proteome</keyword>
<evidence type="ECO:0000313" key="1">
    <source>
        <dbReference type="EMBL" id="KAB2615345.1"/>
    </source>
</evidence>
<dbReference type="Proteomes" id="UP000327157">
    <property type="component" value="Chromosome 3"/>
</dbReference>
<sequence length="63" mass="7008">MAWHGPRFRLPRLGCLLKMRKLLKFDFSATVNEAVKNRVAKIGVAEGEVLDERIVGCKVAATP</sequence>